<organism evidence="1">
    <name type="scientific">Arundo donax</name>
    <name type="common">Giant reed</name>
    <name type="synonym">Donax arundinaceus</name>
    <dbReference type="NCBI Taxonomy" id="35708"/>
    <lineage>
        <taxon>Eukaryota</taxon>
        <taxon>Viridiplantae</taxon>
        <taxon>Streptophyta</taxon>
        <taxon>Embryophyta</taxon>
        <taxon>Tracheophyta</taxon>
        <taxon>Spermatophyta</taxon>
        <taxon>Magnoliopsida</taxon>
        <taxon>Liliopsida</taxon>
        <taxon>Poales</taxon>
        <taxon>Poaceae</taxon>
        <taxon>PACMAD clade</taxon>
        <taxon>Arundinoideae</taxon>
        <taxon>Arundineae</taxon>
        <taxon>Arundo</taxon>
    </lineage>
</organism>
<name>A0A0A9GE06_ARUDO</name>
<dbReference type="AlphaFoldDB" id="A0A0A9GE06"/>
<dbReference type="EMBL" id="GBRH01177105">
    <property type="protein sequence ID" value="JAE20791.1"/>
    <property type="molecule type" value="Transcribed_RNA"/>
</dbReference>
<evidence type="ECO:0000313" key="1">
    <source>
        <dbReference type="EMBL" id="JAE20791.1"/>
    </source>
</evidence>
<reference evidence="1" key="1">
    <citation type="submission" date="2014-09" db="EMBL/GenBank/DDBJ databases">
        <authorList>
            <person name="Magalhaes I.L.F."/>
            <person name="Oliveira U."/>
            <person name="Santos F.R."/>
            <person name="Vidigal T.H.D.A."/>
            <person name="Brescovit A.D."/>
            <person name="Santos A.J."/>
        </authorList>
    </citation>
    <scope>NUCLEOTIDE SEQUENCE</scope>
    <source>
        <tissue evidence="1">Shoot tissue taken approximately 20 cm above the soil surface</tissue>
    </source>
</reference>
<protein>
    <submittedName>
        <fullName evidence="1">Uncharacterized protein</fullName>
    </submittedName>
</protein>
<reference evidence="1" key="2">
    <citation type="journal article" date="2015" name="Data Brief">
        <title>Shoot transcriptome of the giant reed, Arundo donax.</title>
        <authorList>
            <person name="Barrero R.A."/>
            <person name="Guerrero F.D."/>
            <person name="Moolhuijzen P."/>
            <person name="Goolsby J.A."/>
            <person name="Tidwell J."/>
            <person name="Bellgard S.E."/>
            <person name="Bellgard M.I."/>
        </authorList>
    </citation>
    <scope>NUCLEOTIDE SEQUENCE</scope>
    <source>
        <tissue evidence="1">Shoot tissue taken approximately 20 cm above the soil surface</tissue>
    </source>
</reference>
<sequence length="86" mass="10168">MPYLLAITCFSCQTKSSIICTCHRQPSDSNFTTILVMSTPYYHYRSVPRFNTWPHGYYWFSVYHETEKKVDCITGAQINHLFLVYD</sequence>
<accession>A0A0A9GE06</accession>
<proteinExistence type="predicted"/>